<feature type="transmembrane region" description="Helical" evidence="2">
    <location>
        <begin position="122"/>
        <end position="139"/>
    </location>
</feature>
<gene>
    <name evidence="3" type="ORF">SAMN06893096_1024</name>
</gene>
<sequence>MTMPRARWTKRAVTPTLALLAIGLLDSAAAIRPWPLPVVGLLDEPAHLLTAWLFLAASPWARRRLDLRWVLLGAVAIDVDHLPLYLWGALASSPGGRPVTHSLITVLVLLVVAALSRRLRTAATGVAVGVLLHFVRDVATGPGLPLAWPLCSGGALLPYGLYIGVVAAVTALAVARRVHAFESRSPRSGGVRGQSRRPPTGDTSRT</sequence>
<proteinExistence type="predicted"/>
<protein>
    <submittedName>
        <fullName evidence="3">Inner membrane protein</fullName>
    </submittedName>
</protein>
<keyword evidence="2" id="KW-0472">Membrane</keyword>
<dbReference type="AlphaFoldDB" id="A0A239BSH4"/>
<dbReference type="InterPro" id="IPR007404">
    <property type="entry name" value="YdjM-like"/>
</dbReference>
<keyword evidence="2" id="KW-0812">Transmembrane</keyword>
<feature type="transmembrane region" description="Helical" evidence="2">
    <location>
        <begin position="69"/>
        <end position="87"/>
    </location>
</feature>
<feature type="region of interest" description="Disordered" evidence="1">
    <location>
        <begin position="184"/>
        <end position="206"/>
    </location>
</feature>
<keyword evidence="4" id="KW-1185">Reference proteome</keyword>
<organism evidence="3 4">
    <name type="scientific">Geodermatophilus pulveris</name>
    <dbReference type="NCBI Taxonomy" id="1564159"/>
    <lineage>
        <taxon>Bacteria</taxon>
        <taxon>Bacillati</taxon>
        <taxon>Actinomycetota</taxon>
        <taxon>Actinomycetes</taxon>
        <taxon>Geodermatophilales</taxon>
        <taxon>Geodermatophilaceae</taxon>
        <taxon>Geodermatophilus</taxon>
    </lineage>
</organism>
<name>A0A239BSH4_9ACTN</name>
<evidence type="ECO:0000256" key="1">
    <source>
        <dbReference type="SAM" id="MobiDB-lite"/>
    </source>
</evidence>
<dbReference type="Proteomes" id="UP000198373">
    <property type="component" value="Unassembled WGS sequence"/>
</dbReference>
<evidence type="ECO:0000313" key="4">
    <source>
        <dbReference type="Proteomes" id="UP000198373"/>
    </source>
</evidence>
<feature type="transmembrane region" description="Helical" evidence="2">
    <location>
        <begin position="99"/>
        <end position="115"/>
    </location>
</feature>
<dbReference type="EMBL" id="FZOO01000002">
    <property type="protein sequence ID" value="SNS10014.1"/>
    <property type="molecule type" value="Genomic_DNA"/>
</dbReference>
<evidence type="ECO:0000256" key="2">
    <source>
        <dbReference type="SAM" id="Phobius"/>
    </source>
</evidence>
<accession>A0A239BSH4</accession>
<evidence type="ECO:0000313" key="3">
    <source>
        <dbReference type="EMBL" id="SNS10014.1"/>
    </source>
</evidence>
<feature type="transmembrane region" description="Helical" evidence="2">
    <location>
        <begin position="159"/>
        <end position="178"/>
    </location>
</feature>
<dbReference type="Pfam" id="PF04307">
    <property type="entry name" value="YdjM"/>
    <property type="match status" value="1"/>
</dbReference>
<reference evidence="4" key="1">
    <citation type="submission" date="2017-06" db="EMBL/GenBank/DDBJ databases">
        <authorList>
            <person name="Varghese N."/>
            <person name="Submissions S."/>
        </authorList>
    </citation>
    <scope>NUCLEOTIDE SEQUENCE [LARGE SCALE GENOMIC DNA]</scope>
    <source>
        <strain evidence="4">DSM 46839</strain>
    </source>
</reference>
<keyword evidence="2" id="KW-1133">Transmembrane helix</keyword>